<reference evidence="1" key="1">
    <citation type="journal article" date="2020" name="G3 (Bethesda)">
        <title>High-Quality Assemblies for Three Invasive Social Wasps from the &lt;i&gt;Vespula&lt;/i&gt; Genus.</title>
        <authorList>
            <person name="Harrop T.W.R."/>
            <person name="Guhlin J."/>
            <person name="McLaughlin G.M."/>
            <person name="Permina E."/>
            <person name="Stockwell P."/>
            <person name="Gilligan J."/>
            <person name="Le Lec M.F."/>
            <person name="Gruber M.A.M."/>
            <person name="Quinn O."/>
            <person name="Lovegrove M."/>
            <person name="Duncan E.J."/>
            <person name="Remnant E.J."/>
            <person name="Van Eeckhoven J."/>
            <person name="Graham B."/>
            <person name="Knapp R.A."/>
            <person name="Langford K.W."/>
            <person name="Kronenberg Z."/>
            <person name="Press M.O."/>
            <person name="Eacker S.M."/>
            <person name="Wilson-Rankin E.E."/>
            <person name="Purcell J."/>
            <person name="Lester P.J."/>
            <person name="Dearden P.K."/>
        </authorList>
    </citation>
    <scope>NUCLEOTIDE SEQUENCE</scope>
    <source>
        <strain evidence="1">Marl-1</strain>
    </source>
</reference>
<dbReference type="Proteomes" id="UP000614350">
    <property type="component" value="Unassembled WGS sequence"/>
</dbReference>
<proteinExistence type="predicted"/>
<organism evidence="1 2">
    <name type="scientific">Vespula vulgaris</name>
    <name type="common">Yellow jacket</name>
    <name type="synonym">Wasp</name>
    <dbReference type="NCBI Taxonomy" id="7454"/>
    <lineage>
        <taxon>Eukaryota</taxon>
        <taxon>Metazoa</taxon>
        <taxon>Ecdysozoa</taxon>
        <taxon>Arthropoda</taxon>
        <taxon>Hexapoda</taxon>
        <taxon>Insecta</taxon>
        <taxon>Pterygota</taxon>
        <taxon>Neoptera</taxon>
        <taxon>Endopterygota</taxon>
        <taxon>Hymenoptera</taxon>
        <taxon>Apocrita</taxon>
        <taxon>Aculeata</taxon>
        <taxon>Vespoidea</taxon>
        <taxon>Vespidae</taxon>
        <taxon>Vespinae</taxon>
        <taxon>Vespula</taxon>
    </lineage>
</organism>
<sequence>MGEESVMVWTGIECHEKTDRSHLRSVVQSEIHRSNRWTIETICRSNYEKEFDFAIGSEYNRKFVGGVNAGRVYVREMQFKIDDDLKSTTGEE</sequence>
<comment type="caution">
    <text evidence="1">The sequence shown here is derived from an EMBL/GenBank/DDBJ whole genome shotgun (WGS) entry which is preliminary data.</text>
</comment>
<dbReference type="EMBL" id="JACSEA010000020">
    <property type="protein sequence ID" value="KAF7381593.1"/>
    <property type="molecule type" value="Genomic_DNA"/>
</dbReference>
<keyword evidence="2" id="KW-1185">Reference proteome</keyword>
<dbReference type="AlphaFoldDB" id="A0A834J4S5"/>
<evidence type="ECO:0000313" key="2">
    <source>
        <dbReference type="Proteomes" id="UP000614350"/>
    </source>
</evidence>
<gene>
    <name evidence="1" type="ORF">HZH66_013987</name>
</gene>
<evidence type="ECO:0000313" key="1">
    <source>
        <dbReference type="EMBL" id="KAF7381593.1"/>
    </source>
</evidence>
<protein>
    <submittedName>
        <fullName evidence="1">Uncharacterized protein</fullName>
    </submittedName>
</protein>
<name>A0A834J4S5_VESVU</name>
<accession>A0A834J4S5</accession>